<reference evidence="15" key="1">
    <citation type="submission" date="2020-06" db="EMBL/GenBank/DDBJ databases">
        <title>Draft genome sequences of strains closely related to Aspergillus parafelis and Aspergillus hiratsukae.</title>
        <authorList>
            <person name="Dos Santos R.A.C."/>
            <person name="Rivero-Menendez O."/>
            <person name="Steenwyk J.L."/>
            <person name="Mead M.E."/>
            <person name="Goldman G.H."/>
            <person name="Alastruey-Izquierdo A."/>
            <person name="Rokas A."/>
        </authorList>
    </citation>
    <scope>NUCLEOTIDE SEQUENCE</scope>
    <source>
        <strain evidence="14">CNM-CM5793</strain>
        <strain evidence="15">CNM-CM6106</strain>
    </source>
</reference>
<keyword evidence="6 11" id="KW-0862">Zinc</keyword>
<keyword evidence="8" id="KW-0560">Oxidoreductase</keyword>
<organism evidence="15 17">
    <name type="scientific">Aspergillus hiratsukae</name>
    <dbReference type="NCBI Taxonomy" id="1194566"/>
    <lineage>
        <taxon>Eukaryota</taxon>
        <taxon>Fungi</taxon>
        <taxon>Dikarya</taxon>
        <taxon>Ascomycota</taxon>
        <taxon>Pezizomycotina</taxon>
        <taxon>Eurotiomycetes</taxon>
        <taxon>Eurotiomycetidae</taxon>
        <taxon>Eurotiales</taxon>
        <taxon>Aspergillaceae</taxon>
        <taxon>Aspergillus</taxon>
        <taxon>Aspergillus subgen. Fumigati</taxon>
    </lineage>
</organism>
<keyword evidence="16" id="KW-1185">Reference proteome</keyword>
<evidence type="ECO:0000256" key="9">
    <source>
        <dbReference type="ARBA" id="ARBA00024074"/>
    </source>
</evidence>
<evidence type="ECO:0000313" key="16">
    <source>
        <dbReference type="Proteomes" id="UP000630445"/>
    </source>
</evidence>
<evidence type="ECO:0000313" key="15">
    <source>
        <dbReference type="EMBL" id="KAF7171548.1"/>
    </source>
</evidence>
<dbReference type="InterPro" id="IPR036291">
    <property type="entry name" value="NAD(P)-bd_dom_sf"/>
</dbReference>
<dbReference type="GO" id="GO:0008270">
    <property type="term" value="F:zinc ion binding"/>
    <property type="evidence" value="ECO:0007669"/>
    <property type="project" value="InterPro"/>
</dbReference>
<evidence type="ECO:0000259" key="12">
    <source>
        <dbReference type="Pfam" id="PF00107"/>
    </source>
</evidence>
<accession>A0A8H6QEK4</accession>
<dbReference type="EMBL" id="JACBAD010001788">
    <property type="protein sequence ID" value="KAF7133957.1"/>
    <property type="molecule type" value="Genomic_DNA"/>
</dbReference>
<evidence type="ECO:0000256" key="5">
    <source>
        <dbReference type="ARBA" id="ARBA00022723"/>
    </source>
</evidence>
<dbReference type="CDD" id="cd05283">
    <property type="entry name" value="CAD1"/>
    <property type="match status" value="1"/>
</dbReference>
<dbReference type="Proteomes" id="UP000662466">
    <property type="component" value="Unassembled WGS sequence"/>
</dbReference>
<dbReference type="InterPro" id="IPR011032">
    <property type="entry name" value="GroES-like_sf"/>
</dbReference>
<comment type="caution">
    <text evidence="15">The sequence shown here is derived from an EMBL/GenBank/DDBJ whole genome shotgun (WGS) entry which is preliminary data.</text>
</comment>
<evidence type="ECO:0000313" key="14">
    <source>
        <dbReference type="EMBL" id="KAF7133957.1"/>
    </source>
</evidence>
<dbReference type="SUPFAM" id="SSF51735">
    <property type="entry name" value="NAD(P)-binding Rossmann-fold domains"/>
    <property type="match status" value="1"/>
</dbReference>
<feature type="domain" description="Alcohol dehydrogenase-like C-terminal" evidence="12">
    <location>
        <begin position="205"/>
        <end position="331"/>
    </location>
</feature>
<dbReference type="OrthoDB" id="1879366at2759"/>
<evidence type="ECO:0000256" key="8">
    <source>
        <dbReference type="ARBA" id="ARBA00023002"/>
    </source>
</evidence>
<dbReference type="EC" id="1.1.1.2" evidence="9"/>
<evidence type="ECO:0000256" key="1">
    <source>
        <dbReference type="ARBA" id="ARBA00001947"/>
    </source>
</evidence>
<evidence type="ECO:0000259" key="13">
    <source>
        <dbReference type="Pfam" id="PF08240"/>
    </source>
</evidence>
<evidence type="ECO:0000256" key="6">
    <source>
        <dbReference type="ARBA" id="ARBA00022833"/>
    </source>
</evidence>
<dbReference type="PROSITE" id="PS00059">
    <property type="entry name" value="ADH_ZINC"/>
    <property type="match status" value="1"/>
</dbReference>
<dbReference type="GO" id="GO:0008106">
    <property type="term" value="F:alcohol dehydrogenase (NADP+) activity"/>
    <property type="evidence" value="ECO:0007669"/>
    <property type="project" value="UniProtKB-EC"/>
</dbReference>
<name>A0A8H6QEK4_9EURO</name>
<sequence length="376" mass="39975">MSSPPKTFHGWVAHDATSPLTYTTFTPKPFTETDIEVKVSHCGICGTDIHTLRSGWGPTDYPCVVGHEIIGTVVRIGSAVPTLPSSRGSAASAASRCIKLGDRVGIGAQSASCLRADCAECADGHENYCPRIVGTYNSRYPDKNKAYGGFAEFWRGPAHFAFRIPDSLPSAAAAPLLCGGVTVFAPLRKYGAGPGKAVGIIGIGGLGHMGILFAKALECERVVAISRSSSKRGDAVQGLGADAFIATDEEANWARTHARSLDLIICTVDAADMPLGRYLRLLKVDGTFVQVGAPEAPLPPLMAWSLIQKGVKVTGSNIGSPDDIRSMLCLAAEKKVLPWVQERPMREINAALADMDAGKARYRYVLSNEMGEQSKL</sequence>
<dbReference type="Gene3D" id="3.90.180.10">
    <property type="entry name" value="Medium-chain alcohol dehydrogenases, catalytic domain"/>
    <property type="match status" value="1"/>
</dbReference>
<dbReference type="EMBL" id="JACBAF010001923">
    <property type="protein sequence ID" value="KAF7171548.1"/>
    <property type="molecule type" value="Genomic_DNA"/>
</dbReference>
<keyword evidence="7" id="KW-0521">NADP</keyword>
<dbReference type="FunFam" id="3.40.50.720:FF:000158">
    <property type="entry name" value="Zinc-binding alcohol dehydrogenase"/>
    <property type="match status" value="1"/>
</dbReference>
<comment type="cofactor">
    <cofactor evidence="1 11">
        <name>Zn(2+)</name>
        <dbReference type="ChEBI" id="CHEBI:29105"/>
    </cofactor>
</comment>
<proteinExistence type="inferred from homology"/>
<dbReference type="Proteomes" id="UP000630445">
    <property type="component" value="Unassembled WGS sequence"/>
</dbReference>
<protein>
    <recommendedName>
        <fullName evidence="9">alcohol dehydrogenase (NADP(+))</fullName>
        <ecNumber evidence="9">1.1.1.2</ecNumber>
    </recommendedName>
</protein>
<dbReference type="InterPro" id="IPR013149">
    <property type="entry name" value="ADH-like_C"/>
</dbReference>
<evidence type="ECO:0000256" key="4">
    <source>
        <dbReference type="ARBA" id="ARBA00022553"/>
    </source>
</evidence>
<evidence type="ECO:0000256" key="10">
    <source>
        <dbReference type="ARBA" id="ARBA00050997"/>
    </source>
</evidence>
<keyword evidence="5 11" id="KW-0479">Metal-binding</keyword>
<dbReference type="SUPFAM" id="SSF50129">
    <property type="entry name" value="GroES-like"/>
    <property type="match status" value="1"/>
</dbReference>
<dbReference type="Gene3D" id="3.40.50.720">
    <property type="entry name" value="NAD(P)-binding Rossmann-like Domain"/>
    <property type="match status" value="1"/>
</dbReference>
<evidence type="ECO:0000256" key="11">
    <source>
        <dbReference type="RuleBase" id="RU361277"/>
    </source>
</evidence>
<evidence type="ECO:0000256" key="7">
    <source>
        <dbReference type="ARBA" id="ARBA00022857"/>
    </source>
</evidence>
<evidence type="ECO:0000256" key="2">
    <source>
        <dbReference type="ARBA" id="ARBA00008072"/>
    </source>
</evidence>
<dbReference type="Pfam" id="PF08240">
    <property type="entry name" value="ADH_N"/>
    <property type="match status" value="1"/>
</dbReference>
<dbReference type="PANTHER" id="PTHR42683">
    <property type="entry name" value="ALDEHYDE REDUCTASE"/>
    <property type="match status" value="1"/>
</dbReference>
<dbReference type="Pfam" id="PF00107">
    <property type="entry name" value="ADH_zinc_N"/>
    <property type="match status" value="1"/>
</dbReference>
<dbReference type="GO" id="GO:0006066">
    <property type="term" value="P:alcohol metabolic process"/>
    <property type="evidence" value="ECO:0007669"/>
    <property type="project" value="UniProtKB-ARBA"/>
</dbReference>
<comment type="similarity">
    <text evidence="2 11">Belongs to the zinc-containing alcohol dehydrogenase family.</text>
</comment>
<evidence type="ECO:0000256" key="3">
    <source>
        <dbReference type="ARBA" id="ARBA00011738"/>
    </source>
</evidence>
<feature type="domain" description="Alcohol dehydrogenase-like N-terminal" evidence="13">
    <location>
        <begin position="33"/>
        <end position="166"/>
    </location>
</feature>
<dbReference type="InterPro" id="IPR002328">
    <property type="entry name" value="ADH_Zn_CS"/>
</dbReference>
<keyword evidence="4" id="KW-0597">Phosphoprotein</keyword>
<dbReference type="AlphaFoldDB" id="A0A8H6QEK4"/>
<gene>
    <name evidence="14" type="ORF">CNMCM5793_005483</name>
    <name evidence="15" type="ORF">CNMCM6106_005896</name>
</gene>
<dbReference type="InterPro" id="IPR013154">
    <property type="entry name" value="ADH-like_N"/>
</dbReference>
<dbReference type="InterPro" id="IPR047109">
    <property type="entry name" value="CAD-like"/>
</dbReference>
<evidence type="ECO:0000313" key="17">
    <source>
        <dbReference type="Proteomes" id="UP000662466"/>
    </source>
</evidence>
<comment type="subunit">
    <text evidence="3">Homodimer.</text>
</comment>
<comment type="catalytic activity">
    <reaction evidence="10">
        <text>a primary alcohol + NADP(+) = an aldehyde + NADPH + H(+)</text>
        <dbReference type="Rhea" id="RHEA:15937"/>
        <dbReference type="ChEBI" id="CHEBI:15378"/>
        <dbReference type="ChEBI" id="CHEBI:15734"/>
        <dbReference type="ChEBI" id="CHEBI:17478"/>
        <dbReference type="ChEBI" id="CHEBI:57783"/>
        <dbReference type="ChEBI" id="CHEBI:58349"/>
        <dbReference type="EC" id="1.1.1.2"/>
    </reaction>
    <physiologicalReaction direction="left-to-right" evidence="10">
        <dbReference type="Rhea" id="RHEA:15938"/>
    </physiologicalReaction>
    <physiologicalReaction direction="right-to-left" evidence="10">
        <dbReference type="Rhea" id="RHEA:15939"/>
    </physiologicalReaction>
</comment>